<dbReference type="RefSeq" id="WP_245954641.1">
    <property type="nucleotide sequence ID" value="NZ_QPJW01000002.1"/>
</dbReference>
<evidence type="ECO:0000256" key="3">
    <source>
        <dbReference type="ARBA" id="ARBA00022475"/>
    </source>
</evidence>
<name>A0A369BM80_9BACL</name>
<evidence type="ECO:0000259" key="8">
    <source>
        <dbReference type="PROSITE" id="PS50928"/>
    </source>
</evidence>
<dbReference type="CDD" id="cd06261">
    <property type="entry name" value="TM_PBP2"/>
    <property type="match status" value="1"/>
</dbReference>
<comment type="subcellular location">
    <subcellularLocation>
        <location evidence="1 7">Cell membrane</location>
        <topology evidence="1 7">Multi-pass membrane protein</topology>
    </subcellularLocation>
</comment>
<reference evidence="9 10" key="1">
    <citation type="submission" date="2018-07" db="EMBL/GenBank/DDBJ databases">
        <title>Genomic Encyclopedia of Type Strains, Phase III (KMG-III): the genomes of soil and plant-associated and newly described type strains.</title>
        <authorList>
            <person name="Whitman W."/>
        </authorList>
    </citation>
    <scope>NUCLEOTIDE SEQUENCE [LARGE SCALE GENOMIC DNA]</scope>
    <source>
        <strain evidence="9 10">CECT 8333</strain>
    </source>
</reference>
<evidence type="ECO:0000256" key="6">
    <source>
        <dbReference type="ARBA" id="ARBA00023136"/>
    </source>
</evidence>
<evidence type="ECO:0000313" key="10">
    <source>
        <dbReference type="Proteomes" id="UP000253090"/>
    </source>
</evidence>
<keyword evidence="5 7" id="KW-1133">Transmembrane helix</keyword>
<sequence length="316" mass="35587">MMDHNIGLKTDGALYRKGGHGLSFGEKVFNVFNYLFFILFMLLCVYPFYYIFINTISDNVLSARGLIRFFPQGVHFGNYAQVLQIPNIYNALLISVLRTMLGTLLTVLVSGFLGFMMTQRKMWLRSFVYRFFITTMYIGGGIIPVYLLFNQLGLLNNFLVYIIPGMVSAYNMILVKTYVESSIPDELQESAEMDGAGIGTVFLKIAFPLMLPILATLAIFSAVGQWNSFMDTVIYITKDNLHTLQYVLYRYLSQATALANIVNTGTVSGQEVSANMQTAQSIKLTVTMIVVIPIFLVYPFFQRFFVKGIMIGAVKG</sequence>
<feature type="transmembrane region" description="Helical" evidence="7">
    <location>
        <begin position="127"/>
        <end position="149"/>
    </location>
</feature>
<keyword evidence="4 7" id="KW-0812">Transmembrane</keyword>
<evidence type="ECO:0000256" key="5">
    <source>
        <dbReference type="ARBA" id="ARBA00022989"/>
    </source>
</evidence>
<dbReference type="AlphaFoldDB" id="A0A369BM80"/>
<evidence type="ECO:0000256" key="4">
    <source>
        <dbReference type="ARBA" id="ARBA00022692"/>
    </source>
</evidence>
<feature type="domain" description="ABC transmembrane type-1" evidence="8">
    <location>
        <begin position="92"/>
        <end position="297"/>
    </location>
</feature>
<dbReference type="InterPro" id="IPR000515">
    <property type="entry name" value="MetI-like"/>
</dbReference>
<keyword evidence="3" id="KW-1003">Cell membrane</keyword>
<evidence type="ECO:0000313" key="9">
    <source>
        <dbReference type="EMBL" id="RCX21567.1"/>
    </source>
</evidence>
<feature type="transmembrane region" description="Helical" evidence="7">
    <location>
        <begin position="196"/>
        <end position="220"/>
    </location>
</feature>
<feature type="transmembrane region" description="Helical" evidence="7">
    <location>
        <begin position="88"/>
        <end position="115"/>
    </location>
</feature>
<evidence type="ECO:0000256" key="2">
    <source>
        <dbReference type="ARBA" id="ARBA00022448"/>
    </source>
</evidence>
<keyword evidence="10" id="KW-1185">Reference proteome</keyword>
<feature type="transmembrane region" description="Helical" evidence="7">
    <location>
        <begin position="31"/>
        <end position="52"/>
    </location>
</feature>
<dbReference type="Pfam" id="PF00528">
    <property type="entry name" value="BPD_transp_1"/>
    <property type="match status" value="1"/>
</dbReference>
<feature type="transmembrane region" description="Helical" evidence="7">
    <location>
        <begin position="282"/>
        <end position="301"/>
    </location>
</feature>
<comment type="similarity">
    <text evidence="7">Belongs to the binding-protein-dependent transport system permease family.</text>
</comment>
<dbReference type="PANTHER" id="PTHR43744">
    <property type="entry name" value="ABC TRANSPORTER PERMEASE PROTEIN MG189-RELATED-RELATED"/>
    <property type="match status" value="1"/>
</dbReference>
<dbReference type="Gene3D" id="1.10.3720.10">
    <property type="entry name" value="MetI-like"/>
    <property type="match status" value="1"/>
</dbReference>
<evidence type="ECO:0000256" key="7">
    <source>
        <dbReference type="RuleBase" id="RU363032"/>
    </source>
</evidence>
<dbReference type="InterPro" id="IPR035906">
    <property type="entry name" value="MetI-like_sf"/>
</dbReference>
<organism evidence="9 10">
    <name type="scientific">Fontibacillus phaseoli</name>
    <dbReference type="NCBI Taxonomy" id="1416533"/>
    <lineage>
        <taxon>Bacteria</taxon>
        <taxon>Bacillati</taxon>
        <taxon>Bacillota</taxon>
        <taxon>Bacilli</taxon>
        <taxon>Bacillales</taxon>
        <taxon>Paenibacillaceae</taxon>
        <taxon>Fontibacillus</taxon>
    </lineage>
</organism>
<feature type="transmembrane region" description="Helical" evidence="7">
    <location>
        <begin position="155"/>
        <end position="175"/>
    </location>
</feature>
<dbReference type="Proteomes" id="UP000253090">
    <property type="component" value="Unassembled WGS sequence"/>
</dbReference>
<comment type="caution">
    <text evidence="9">The sequence shown here is derived from an EMBL/GenBank/DDBJ whole genome shotgun (WGS) entry which is preliminary data.</text>
</comment>
<dbReference type="PROSITE" id="PS50928">
    <property type="entry name" value="ABC_TM1"/>
    <property type="match status" value="1"/>
</dbReference>
<dbReference type="GO" id="GO:0055085">
    <property type="term" value="P:transmembrane transport"/>
    <property type="evidence" value="ECO:0007669"/>
    <property type="project" value="InterPro"/>
</dbReference>
<dbReference type="PANTHER" id="PTHR43744:SF9">
    <property type="entry name" value="POLYGALACTURONAN_RHAMNOGALACTURONAN TRANSPORT SYSTEM PERMEASE PROTEIN YTCP"/>
    <property type="match status" value="1"/>
</dbReference>
<protein>
    <submittedName>
        <fullName evidence="9">Carbohydrate ABC transporter membrane protein 2 (CUT1 family)</fullName>
    </submittedName>
</protein>
<accession>A0A369BM80</accession>
<dbReference type="GO" id="GO:0005886">
    <property type="term" value="C:plasma membrane"/>
    <property type="evidence" value="ECO:0007669"/>
    <property type="project" value="UniProtKB-SubCell"/>
</dbReference>
<dbReference type="EMBL" id="QPJW01000002">
    <property type="protein sequence ID" value="RCX21567.1"/>
    <property type="molecule type" value="Genomic_DNA"/>
</dbReference>
<keyword evidence="6 7" id="KW-0472">Membrane</keyword>
<gene>
    <name evidence="9" type="ORF">DFP94_102320</name>
</gene>
<evidence type="ECO:0000256" key="1">
    <source>
        <dbReference type="ARBA" id="ARBA00004651"/>
    </source>
</evidence>
<proteinExistence type="inferred from homology"/>
<dbReference type="SUPFAM" id="SSF161098">
    <property type="entry name" value="MetI-like"/>
    <property type="match status" value="1"/>
</dbReference>
<keyword evidence="2 7" id="KW-0813">Transport</keyword>